<name>A0A0H2TKR1_MAGP6</name>
<dbReference type="Pfam" id="PF26061">
    <property type="entry name" value="DUF8021"/>
    <property type="match status" value="1"/>
</dbReference>
<accession>A0A0H2TKR1</accession>
<protein>
    <recommendedName>
        <fullName evidence="1">DUF8021 domain-containing protein</fullName>
    </recommendedName>
</protein>
<feature type="domain" description="DUF8021" evidence="1">
    <location>
        <begin position="135"/>
        <end position="236"/>
    </location>
</feature>
<reference evidence="2" key="2">
    <citation type="submission" date="2011-03" db="EMBL/GenBank/DDBJ databases">
        <title>Annotation of Magnaporthe poae ATCC 64411.</title>
        <authorList>
            <person name="Ma L.-J."/>
            <person name="Dead R."/>
            <person name="Young S.K."/>
            <person name="Zeng Q."/>
            <person name="Gargeya S."/>
            <person name="Fitzgerald M."/>
            <person name="Haas B."/>
            <person name="Abouelleil A."/>
            <person name="Alvarado L."/>
            <person name="Arachchi H.M."/>
            <person name="Berlin A."/>
            <person name="Brown A."/>
            <person name="Chapman S.B."/>
            <person name="Chen Z."/>
            <person name="Dunbar C."/>
            <person name="Freedman E."/>
            <person name="Gearin G."/>
            <person name="Gellesch M."/>
            <person name="Goldberg J."/>
            <person name="Griggs A."/>
            <person name="Gujja S."/>
            <person name="Heiman D."/>
            <person name="Howarth C."/>
            <person name="Larson L."/>
            <person name="Lui A."/>
            <person name="MacDonald P.J.P."/>
            <person name="Mehta T."/>
            <person name="Montmayeur A."/>
            <person name="Murphy C."/>
            <person name="Neiman D."/>
            <person name="Pearson M."/>
            <person name="Priest M."/>
            <person name="Roberts A."/>
            <person name="Saif S."/>
            <person name="Shea T."/>
            <person name="Shenoy N."/>
            <person name="Sisk P."/>
            <person name="Stolte C."/>
            <person name="Sykes S."/>
            <person name="Yandava C."/>
            <person name="Wortman J."/>
            <person name="Nusbaum C."/>
            <person name="Birren B."/>
        </authorList>
    </citation>
    <scope>NUCLEOTIDE SEQUENCE</scope>
    <source>
        <strain evidence="2">ATCC 64411</strain>
    </source>
</reference>
<dbReference type="AlphaFoldDB" id="A0A0H2TKR1"/>
<evidence type="ECO:0000313" key="2">
    <source>
        <dbReference type="EMBL" id="KLU84635.1"/>
    </source>
</evidence>
<feature type="non-terminal residue" evidence="2">
    <location>
        <position position="1"/>
    </location>
</feature>
<reference evidence="2" key="1">
    <citation type="submission" date="2010-05" db="EMBL/GenBank/DDBJ databases">
        <title>The Genome Sequence of Magnaporthe poae strain ATCC 64411.</title>
        <authorList>
            <consortium name="The Broad Institute Genome Sequencing Platform"/>
            <consortium name="Broad Institute Genome Sequencing Center for Infectious Disease"/>
            <person name="Ma L.-J."/>
            <person name="Dead R."/>
            <person name="Young S."/>
            <person name="Zeng Q."/>
            <person name="Koehrsen M."/>
            <person name="Alvarado L."/>
            <person name="Berlin A."/>
            <person name="Chapman S.B."/>
            <person name="Chen Z."/>
            <person name="Freedman E."/>
            <person name="Gellesch M."/>
            <person name="Goldberg J."/>
            <person name="Griggs A."/>
            <person name="Gujja S."/>
            <person name="Heilman E.R."/>
            <person name="Heiman D."/>
            <person name="Hepburn T."/>
            <person name="Howarth C."/>
            <person name="Jen D."/>
            <person name="Larson L."/>
            <person name="Mehta T."/>
            <person name="Neiman D."/>
            <person name="Pearson M."/>
            <person name="Roberts A."/>
            <person name="Saif S."/>
            <person name="Shea T."/>
            <person name="Shenoy N."/>
            <person name="Sisk P."/>
            <person name="Stolte C."/>
            <person name="Sykes S."/>
            <person name="Walk T."/>
            <person name="White J."/>
            <person name="Yandava C."/>
            <person name="Haas B."/>
            <person name="Nusbaum C."/>
            <person name="Birren B."/>
        </authorList>
    </citation>
    <scope>NUCLEOTIDE SEQUENCE</scope>
    <source>
        <strain evidence="2">ATCC 64411</strain>
    </source>
</reference>
<dbReference type="OrthoDB" id="3515051at2759"/>
<evidence type="ECO:0000259" key="1">
    <source>
        <dbReference type="Pfam" id="PF26061"/>
    </source>
</evidence>
<gene>
    <name evidence="2" type="ORF">MAPG_03675</name>
</gene>
<sequence length="258" mass="28627">RALLEQATRRYIAAQSAGEPRYLQRLAPDLDAVVYIENGNSSTPLRGGILSQPLKIDHTRAQHDPVSCAAYVELIVTDSRHPYELGTQLWLDAATGRISKVDTLVTDALDWLFSARHSLHYALLEDWGPILPEGKRDTRAVIKAAADAYLDLFNDTSVKVPWGEGCRRLEGGLYTQPGNTCASGVPQGIPLVNRRYVIDEEYGTVDVFLNFGQNGLQDSHEFRVEEGKIRFIHTITVCPTPNCGFGEPPDILKQDPGW</sequence>
<organism evidence="2">
    <name type="scientific">Magnaporthiopsis poae (strain ATCC 64411 / 73-15)</name>
    <name type="common">Kentucky bluegrass fungus</name>
    <name type="synonym">Magnaporthe poae</name>
    <dbReference type="NCBI Taxonomy" id="644358"/>
    <lineage>
        <taxon>Eukaryota</taxon>
        <taxon>Fungi</taxon>
        <taxon>Dikarya</taxon>
        <taxon>Ascomycota</taxon>
        <taxon>Pezizomycotina</taxon>
        <taxon>Sordariomycetes</taxon>
        <taxon>Sordariomycetidae</taxon>
        <taxon>Magnaporthales</taxon>
        <taxon>Magnaporthaceae</taxon>
        <taxon>Magnaporthiopsis</taxon>
    </lineage>
</organism>
<proteinExistence type="predicted"/>
<dbReference type="EMBL" id="GL876968">
    <property type="protein sequence ID" value="KLU84635.1"/>
    <property type="molecule type" value="Genomic_DNA"/>
</dbReference>
<dbReference type="InterPro" id="IPR058334">
    <property type="entry name" value="DUF8021"/>
</dbReference>
<dbReference type="VEuPathDB" id="FungiDB:MAPG_03675"/>